<evidence type="ECO:0000313" key="1">
    <source>
        <dbReference type="EMBL" id="KZP07564.1"/>
    </source>
</evidence>
<dbReference type="AlphaFoldDB" id="A0A165WCF9"/>
<sequence length="232" mass="25795">MAFSPESSLLQLYLVNRKIAVNSLANIVNQANIAELLRNFLFYQLHPEATSAAPNMLPAFSEPVSVHPSALAFFYAPSDLCGTEGISSERIHAVPSWQGGDGRYDCVFIETDANAPGMRGLDVAQVKAFLSFTHKSVTYPCALVSWFSRLGDKPDETTGMWILEADFDDDDERECHCSVISMDTIVRGAHLMPLFGKGFLPKGLTPAHSLTTIFRAWYVNKYIDYHCFELAF</sequence>
<reference evidence="1 2" key="1">
    <citation type="journal article" date="2016" name="Mol. Biol. Evol.">
        <title>Comparative Genomics of Early-Diverging Mushroom-Forming Fungi Provides Insights into the Origins of Lignocellulose Decay Capabilities.</title>
        <authorList>
            <person name="Nagy L.G."/>
            <person name="Riley R."/>
            <person name="Tritt A."/>
            <person name="Adam C."/>
            <person name="Daum C."/>
            <person name="Floudas D."/>
            <person name="Sun H."/>
            <person name="Yadav J.S."/>
            <person name="Pangilinan J."/>
            <person name="Larsson K.H."/>
            <person name="Matsuura K."/>
            <person name="Barry K."/>
            <person name="Labutti K."/>
            <person name="Kuo R."/>
            <person name="Ohm R.A."/>
            <person name="Bhattacharya S.S."/>
            <person name="Shirouzu T."/>
            <person name="Yoshinaga Y."/>
            <person name="Martin F.M."/>
            <person name="Grigoriev I.V."/>
            <person name="Hibbett D.S."/>
        </authorList>
    </citation>
    <scope>NUCLEOTIDE SEQUENCE [LARGE SCALE GENOMIC DNA]</scope>
    <source>
        <strain evidence="1 2">CBS 109695</strain>
    </source>
</reference>
<organism evidence="1 2">
    <name type="scientific">Athelia psychrophila</name>
    <dbReference type="NCBI Taxonomy" id="1759441"/>
    <lineage>
        <taxon>Eukaryota</taxon>
        <taxon>Fungi</taxon>
        <taxon>Dikarya</taxon>
        <taxon>Basidiomycota</taxon>
        <taxon>Agaricomycotina</taxon>
        <taxon>Agaricomycetes</taxon>
        <taxon>Agaricomycetidae</taxon>
        <taxon>Atheliales</taxon>
        <taxon>Atheliaceae</taxon>
        <taxon>Athelia</taxon>
    </lineage>
</organism>
<dbReference type="EMBL" id="KV417746">
    <property type="protein sequence ID" value="KZP07564.1"/>
    <property type="molecule type" value="Genomic_DNA"/>
</dbReference>
<protein>
    <submittedName>
        <fullName evidence="1">Uncharacterized protein</fullName>
    </submittedName>
</protein>
<dbReference type="Proteomes" id="UP000076532">
    <property type="component" value="Unassembled WGS sequence"/>
</dbReference>
<evidence type="ECO:0000313" key="2">
    <source>
        <dbReference type="Proteomes" id="UP000076532"/>
    </source>
</evidence>
<proteinExistence type="predicted"/>
<gene>
    <name evidence="1" type="ORF">FIBSPDRAFT_965518</name>
</gene>
<dbReference type="OrthoDB" id="3187773at2759"/>
<name>A0A165WCF9_9AGAM</name>
<keyword evidence="2" id="KW-1185">Reference proteome</keyword>
<accession>A0A165WCF9</accession>